<organism evidence="16 17">
    <name type="scientific">Phanerochaete carnosa (strain HHB-10118-sp)</name>
    <name type="common">White-rot fungus</name>
    <name type="synonym">Peniophora carnosa</name>
    <dbReference type="NCBI Taxonomy" id="650164"/>
    <lineage>
        <taxon>Eukaryota</taxon>
        <taxon>Fungi</taxon>
        <taxon>Dikarya</taxon>
        <taxon>Basidiomycota</taxon>
        <taxon>Agaricomycotina</taxon>
        <taxon>Agaricomycetes</taxon>
        <taxon>Polyporales</taxon>
        <taxon>Phanerochaetaceae</taxon>
        <taxon>Phanerochaete</taxon>
    </lineage>
</organism>
<dbReference type="OrthoDB" id="2789670at2759"/>
<reference evidence="16 17" key="1">
    <citation type="journal article" date="2012" name="BMC Genomics">
        <title>Comparative genomics of the white-rot fungi, Phanerochaete carnosa and P. chrysosporium, to elucidate the genetic basis of the distinct wood types they colonize.</title>
        <authorList>
            <person name="Suzuki H."/>
            <person name="MacDonald J."/>
            <person name="Syed K."/>
            <person name="Salamov A."/>
            <person name="Hori C."/>
            <person name="Aerts A."/>
            <person name="Henrissat B."/>
            <person name="Wiebenga A."/>
            <person name="vanKuyk P.A."/>
            <person name="Barry K."/>
            <person name="Lindquist E."/>
            <person name="LaButti K."/>
            <person name="Lapidus A."/>
            <person name="Lucas S."/>
            <person name="Coutinho P."/>
            <person name="Gong Y."/>
            <person name="Samejima M."/>
            <person name="Mahadevan R."/>
            <person name="Abou-Zaid M."/>
            <person name="de Vries R.P."/>
            <person name="Igarashi K."/>
            <person name="Yadav J.S."/>
            <person name="Grigoriev I.V."/>
            <person name="Master E.R."/>
        </authorList>
    </citation>
    <scope>NUCLEOTIDE SEQUENCE [LARGE SCALE GENOMIC DNA]</scope>
    <source>
        <strain evidence="16 17">HHB-10118-sp</strain>
    </source>
</reference>
<evidence type="ECO:0000256" key="5">
    <source>
        <dbReference type="ARBA" id="ARBA00022617"/>
    </source>
</evidence>
<feature type="chain" id="PRO_5003885639" description="Cytochrome P450" evidence="15">
    <location>
        <begin position="21"/>
        <end position="514"/>
    </location>
</feature>
<keyword evidence="9 14" id="KW-0560">Oxidoreductase</keyword>
<dbReference type="SUPFAM" id="SSF48264">
    <property type="entry name" value="Cytochrome P450"/>
    <property type="match status" value="1"/>
</dbReference>
<protein>
    <recommendedName>
        <fullName evidence="18">Cytochrome P450</fullName>
    </recommendedName>
</protein>
<keyword evidence="17" id="KW-1185">Reference proteome</keyword>
<dbReference type="PANTHER" id="PTHR46300:SF7">
    <property type="entry name" value="P450, PUTATIVE (EUROFUNG)-RELATED"/>
    <property type="match status" value="1"/>
</dbReference>
<evidence type="ECO:0000256" key="1">
    <source>
        <dbReference type="ARBA" id="ARBA00001971"/>
    </source>
</evidence>
<dbReference type="GO" id="GO:0020037">
    <property type="term" value="F:heme binding"/>
    <property type="evidence" value="ECO:0007669"/>
    <property type="project" value="InterPro"/>
</dbReference>
<dbReference type="HOGENOM" id="CLU_001570_2_3_1"/>
<dbReference type="CDD" id="cd11065">
    <property type="entry name" value="CYP64-like"/>
    <property type="match status" value="1"/>
</dbReference>
<evidence type="ECO:0000256" key="7">
    <source>
        <dbReference type="ARBA" id="ARBA00022723"/>
    </source>
</evidence>
<evidence type="ECO:0000313" key="16">
    <source>
        <dbReference type="EMBL" id="EKM59174.1"/>
    </source>
</evidence>
<evidence type="ECO:0000256" key="10">
    <source>
        <dbReference type="ARBA" id="ARBA00023004"/>
    </source>
</evidence>
<keyword evidence="6" id="KW-0812">Transmembrane</keyword>
<keyword evidence="11 14" id="KW-0503">Monooxygenase</keyword>
<dbReference type="InterPro" id="IPR002401">
    <property type="entry name" value="Cyt_P450_E_grp-I"/>
</dbReference>
<comment type="pathway">
    <text evidence="3">Secondary metabolite biosynthesis.</text>
</comment>
<comment type="subcellular location">
    <subcellularLocation>
        <location evidence="2">Membrane</location>
        <topology evidence="2">Single-pass membrane protein</topology>
    </subcellularLocation>
</comment>
<evidence type="ECO:0000256" key="11">
    <source>
        <dbReference type="ARBA" id="ARBA00023033"/>
    </source>
</evidence>
<dbReference type="PROSITE" id="PS00086">
    <property type="entry name" value="CYTOCHROME_P450"/>
    <property type="match status" value="1"/>
</dbReference>
<dbReference type="InterPro" id="IPR036396">
    <property type="entry name" value="Cyt_P450_sf"/>
</dbReference>
<comment type="cofactor">
    <cofactor evidence="1 13">
        <name>heme</name>
        <dbReference type="ChEBI" id="CHEBI:30413"/>
    </cofactor>
</comment>
<dbReference type="PRINTS" id="PR00463">
    <property type="entry name" value="EP450I"/>
</dbReference>
<dbReference type="InterPro" id="IPR017972">
    <property type="entry name" value="Cyt_P450_CS"/>
</dbReference>
<keyword evidence="7 13" id="KW-0479">Metal-binding</keyword>
<evidence type="ECO:0000256" key="2">
    <source>
        <dbReference type="ARBA" id="ARBA00004167"/>
    </source>
</evidence>
<evidence type="ECO:0000256" key="15">
    <source>
        <dbReference type="SAM" id="SignalP"/>
    </source>
</evidence>
<dbReference type="GO" id="GO:0016020">
    <property type="term" value="C:membrane"/>
    <property type="evidence" value="ECO:0007669"/>
    <property type="project" value="UniProtKB-SubCell"/>
</dbReference>
<keyword evidence="10 13" id="KW-0408">Iron</keyword>
<evidence type="ECO:0000256" key="14">
    <source>
        <dbReference type="RuleBase" id="RU000461"/>
    </source>
</evidence>
<keyword evidence="12" id="KW-0472">Membrane</keyword>
<dbReference type="Proteomes" id="UP000008370">
    <property type="component" value="Unassembled WGS sequence"/>
</dbReference>
<dbReference type="Pfam" id="PF00067">
    <property type="entry name" value="p450"/>
    <property type="match status" value="1"/>
</dbReference>
<feature type="binding site" description="axial binding residue" evidence="13">
    <location>
        <position position="441"/>
    </location>
    <ligand>
        <name>heme</name>
        <dbReference type="ChEBI" id="CHEBI:30413"/>
    </ligand>
    <ligandPart>
        <name>Fe</name>
        <dbReference type="ChEBI" id="CHEBI:18248"/>
    </ligandPart>
</feature>
<evidence type="ECO:0000256" key="12">
    <source>
        <dbReference type="ARBA" id="ARBA00023136"/>
    </source>
</evidence>
<evidence type="ECO:0008006" key="18">
    <source>
        <dbReference type="Google" id="ProtNLM"/>
    </source>
</evidence>
<evidence type="ECO:0000256" key="13">
    <source>
        <dbReference type="PIRSR" id="PIRSR602401-1"/>
    </source>
</evidence>
<evidence type="ECO:0000256" key="8">
    <source>
        <dbReference type="ARBA" id="ARBA00022989"/>
    </source>
</evidence>
<sequence length="514" mass="57763">MESIVFALLFIFAVALPVYSYSKRQRFRLPPGPKGLPIIGNAFDIPVGHEWVTYAKWSCEYGSDIIYLNIAGQPIYVLNSVQAINDLLEKRSSNYSDRMVMAMCHEIVGWGKNFAFMPYGDFWREHRRMFHQHFHSDVVSKHHIHILKQAKDLLGRILADPDNLTQHLRFMAGASILRVSYGIDIQPENDHYVGIAEAAVHSLALTGNVGSYLVDNFPILKYLPSWAPGAQFKRDGMKWREQVNRMFDEPFELVKRLMAEGKPSDSVTASLLAGLDERKDKPRQELETAVKYATGTSYVGGADTTVSAVATFVLAMLKFPNVQSTAQAELDRVIDSGRLPTFEERDSLPYVTAVMKETLRWHQVTPLAVPRTVTADDEYKGYYIPAGSLVIGNAWAVLHDETRYPNPGSFDPTRFLTSDGQLNKSAPDPVEACFGYGRRLCPGRHFAMDTIWLNIAFILTTLDIAKPSDEMGQPIEPSGEFTSGTLSHPVPFKASYKPRSKAAEVLIREPMFYD</sequence>
<comment type="similarity">
    <text evidence="4 14">Belongs to the cytochrome P450 family.</text>
</comment>
<dbReference type="PRINTS" id="PR00385">
    <property type="entry name" value="P450"/>
</dbReference>
<dbReference type="PANTHER" id="PTHR46300">
    <property type="entry name" value="P450, PUTATIVE (EUROFUNG)-RELATED-RELATED"/>
    <property type="match status" value="1"/>
</dbReference>
<evidence type="ECO:0000313" key="17">
    <source>
        <dbReference type="Proteomes" id="UP000008370"/>
    </source>
</evidence>
<gene>
    <name evidence="16" type="ORF">PHACADRAFT_249435</name>
</gene>
<dbReference type="GO" id="GO:0005506">
    <property type="term" value="F:iron ion binding"/>
    <property type="evidence" value="ECO:0007669"/>
    <property type="project" value="InterPro"/>
</dbReference>
<proteinExistence type="inferred from homology"/>
<feature type="signal peptide" evidence="15">
    <location>
        <begin position="1"/>
        <end position="20"/>
    </location>
</feature>
<dbReference type="InParanoid" id="K5WJ75"/>
<name>K5WJ75_PHACS</name>
<dbReference type="AlphaFoldDB" id="K5WJ75"/>
<evidence type="ECO:0000256" key="9">
    <source>
        <dbReference type="ARBA" id="ARBA00023002"/>
    </source>
</evidence>
<evidence type="ECO:0000256" key="4">
    <source>
        <dbReference type="ARBA" id="ARBA00010617"/>
    </source>
</evidence>
<dbReference type="InterPro" id="IPR050364">
    <property type="entry name" value="Cytochrome_P450_fung"/>
</dbReference>
<evidence type="ECO:0000256" key="6">
    <source>
        <dbReference type="ARBA" id="ARBA00022692"/>
    </source>
</evidence>
<keyword evidence="8" id="KW-1133">Transmembrane helix</keyword>
<dbReference type="RefSeq" id="XP_007391745.1">
    <property type="nucleotide sequence ID" value="XM_007391683.1"/>
</dbReference>
<dbReference type="KEGG" id="pco:PHACADRAFT_249435"/>
<dbReference type="InterPro" id="IPR001128">
    <property type="entry name" value="Cyt_P450"/>
</dbReference>
<dbReference type="Gene3D" id="1.10.630.10">
    <property type="entry name" value="Cytochrome P450"/>
    <property type="match status" value="1"/>
</dbReference>
<dbReference type="GO" id="GO:0004497">
    <property type="term" value="F:monooxygenase activity"/>
    <property type="evidence" value="ECO:0007669"/>
    <property type="project" value="UniProtKB-KW"/>
</dbReference>
<keyword evidence="5 13" id="KW-0349">Heme</keyword>
<accession>K5WJ75</accession>
<dbReference type="EMBL" id="JH930469">
    <property type="protein sequence ID" value="EKM59174.1"/>
    <property type="molecule type" value="Genomic_DNA"/>
</dbReference>
<dbReference type="GeneID" id="18914671"/>
<dbReference type="GO" id="GO:0016705">
    <property type="term" value="F:oxidoreductase activity, acting on paired donors, with incorporation or reduction of molecular oxygen"/>
    <property type="evidence" value="ECO:0007669"/>
    <property type="project" value="InterPro"/>
</dbReference>
<keyword evidence="15" id="KW-0732">Signal</keyword>
<evidence type="ECO:0000256" key="3">
    <source>
        <dbReference type="ARBA" id="ARBA00005179"/>
    </source>
</evidence>